<dbReference type="STRING" id="1142394.PSMK_18320"/>
<dbReference type="HOGENOM" id="CLU_045986_1_0_0"/>
<evidence type="ECO:0008006" key="3">
    <source>
        <dbReference type="Google" id="ProtNLM"/>
    </source>
</evidence>
<dbReference type="Proteomes" id="UP000007881">
    <property type="component" value="Chromosome"/>
</dbReference>
<organism evidence="1 2">
    <name type="scientific">Phycisphaera mikurensis (strain NBRC 102666 / KCTC 22515 / FYK2301M01)</name>
    <dbReference type="NCBI Taxonomy" id="1142394"/>
    <lineage>
        <taxon>Bacteria</taxon>
        <taxon>Pseudomonadati</taxon>
        <taxon>Planctomycetota</taxon>
        <taxon>Phycisphaerae</taxon>
        <taxon>Phycisphaerales</taxon>
        <taxon>Phycisphaeraceae</taxon>
        <taxon>Phycisphaera</taxon>
    </lineage>
</organism>
<evidence type="ECO:0000313" key="1">
    <source>
        <dbReference type="EMBL" id="BAM03991.1"/>
    </source>
</evidence>
<dbReference type="PANTHER" id="PTHR35399">
    <property type="entry name" value="SLR8030 PROTEIN"/>
    <property type="match status" value="1"/>
</dbReference>
<reference evidence="1 2" key="1">
    <citation type="submission" date="2012-02" db="EMBL/GenBank/DDBJ databases">
        <title>Complete genome sequence of Phycisphaera mikurensis NBRC 102666.</title>
        <authorList>
            <person name="Ankai A."/>
            <person name="Hosoyama A."/>
            <person name="Terui Y."/>
            <person name="Sekine M."/>
            <person name="Fukai R."/>
            <person name="Kato Y."/>
            <person name="Nakamura S."/>
            <person name="Yamada-Narita S."/>
            <person name="Kawakoshi A."/>
            <person name="Fukunaga Y."/>
            <person name="Yamazaki S."/>
            <person name="Fujita N."/>
        </authorList>
    </citation>
    <scope>NUCLEOTIDE SEQUENCE [LARGE SCALE GENOMIC DNA]</scope>
    <source>
        <strain evidence="2">NBRC 102666 / KCTC 22515 / FYK2301M01</strain>
    </source>
</reference>
<dbReference type="OrthoDB" id="9801383at2"/>
<gene>
    <name evidence="1" type="ordered locus">PSMK_18320</name>
</gene>
<sequence length="492" mass="51591">MSQSSSALSRRGFLRAAAAASAAFGGLARFDASAAAALDGSAEGSAGYGPLVTDPHGIIELPEGFTYRILSRAGEVMNDGLILPGAPDGMAAFPGPGGRVVLVRNHELANAPAGRGAFGWRRELVGRVPVSKLYDAGADREPTVPGARPGLGGCTTLVYDPATGQTVHQHLSLAGTERNCAGGHTPWGSWITCEETTHSAGEDGRGEDHGYNFEVPASGDSGLADPVPLRAMGRFNHEAVAVEPASGIVYQTEDRQDGLITRFLPNEPGNLPAGGRLQALSVADRPSLDTRNWIDNHAQAQAGGSAQAAGGAVGGPTLAQNEVVEVRWIDLDDVDTPADDLRYRAFDAGAARFARAEGIWHSDRGVFIACTTGGRERIGQIFRYVPSRFEGQAEEARFPGRLELFLEPNDHTLVKNADNLTIHPNGHLVVCEDAGQGNRLVGVTPAGRLYPLGRNVVSKSEFAGSCFSPDGSTLFVNIQADGLTLAIQGFAA</sequence>
<evidence type="ECO:0000313" key="2">
    <source>
        <dbReference type="Proteomes" id="UP000007881"/>
    </source>
</evidence>
<dbReference type="EMBL" id="AP012338">
    <property type="protein sequence ID" value="BAM03991.1"/>
    <property type="molecule type" value="Genomic_DNA"/>
</dbReference>
<dbReference type="InterPro" id="IPR008557">
    <property type="entry name" value="PhoX"/>
</dbReference>
<dbReference type="PROSITE" id="PS51318">
    <property type="entry name" value="TAT"/>
    <property type="match status" value="1"/>
</dbReference>
<dbReference type="InterPro" id="IPR006311">
    <property type="entry name" value="TAT_signal"/>
</dbReference>
<dbReference type="Pfam" id="PF05787">
    <property type="entry name" value="PhoX"/>
    <property type="match status" value="2"/>
</dbReference>
<accession>I0IFF3</accession>
<dbReference type="PATRIC" id="fig|1142394.8.peg.1889"/>
<protein>
    <recommendedName>
        <fullName evidence="3">Phosphatase</fullName>
    </recommendedName>
</protein>
<dbReference type="eggNOG" id="COG3211">
    <property type="taxonomic scope" value="Bacteria"/>
</dbReference>
<keyword evidence="2" id="KW-1185">Reference proteome</keyword>
<dbReference type="AlphaFoldDB" id="I0IFF3"/>
<name>I0IFF3_PHYMF</name>
<proteinExistence type="predicted"/>
<dbReference type="PANTHER" id="PTHR35399:SF4">
    <property type="entry name" value="MEMBRANE PROTEIN"/>
    <property type="match status" value="1"/>
</dbReference>
<dbReference type="KEGG" id="phm:PSMK_18320"/>
<dbReference type="SUPFAM" id="SSF63829">
    <property type="entry name" value="Calcium-dependent phosphotriesterase"/>
    <property type="match status" value="1"/>
</dbReference>
<dbReference type="RefSeq" id="WP_014437209.1">
    <property type="nucleotide sequence ID" value="NC_017080.1"/>
</dbReference>